<sequence length="336" mass="35672">MNSGAHSDSHLIPFDPAARELGVIVGYDGSENATRALHYAARAAGRRGAVLNVITVYRVPTAIYTTYAALPQVPEDEAKKADAQTLLNAAAEFLKDYPGEVYYRAVEGDSVGALAELTSQAQLAVVGARGRGGFLGRILGSVASALPSHTQCPTVVVPHDYGKGESLESPDFTPVRSDAPVVVGVDQSNLSRVAALYAAAAAQERDTTLVMLMALPPLDTNMAWYPELASDVDRVTTQRTEELRAHLDEEVAWLKGHFPSVEIRGTVEVGEPSVLLKQMTSQAQLTVLGSRGRGAFVSALLGSTSRGVLYKAEGPVLVVPALDDPRLPEREAADAE</sequence>
<reference evidence="3 4" key="1">
    <citation type="journal article" date="2019" name="Int. J. Syst. Evol. Microbiol.">
        <title>The Global Catalogue of Microorganisms (GCM) 10K type strain sequencing project: providing services to taxonomists for standard genome sequencing and annotation.</title>
        <authorList>
            <consortium name="The Broad Institute Genomics Platform"/>
            <consortium name="The Broad Institute Genome Sequencing Center for Infectious Disease"/>
            <person name="Wu L."/>
            <person name="Ma J."/>
        </authorList>
    </citation>
    <scope>NUCLEOTIDE SEQUENCE [LARGE SCALE GENOMIC DNA]</scope>
    <source>
        <strain evidence="3 4">JCM 15900</strain>
    </source>
</reference>
<evidence type="ECO:0000313" key="3">
    <source>
        <dbReference type="EMBL" id="GAA2095240.1"/>
    </source>
</evidence>
<accession>A0ABN2WLX2</accession>
<protein>
    <submittedName>
        <fullName evidence="3">Universal stress protein</fullName>
    </submittedName>
</protein>
<dbReference type="SUPFAM" id="SSF52402">
    <property type="entry name" value="Adenine nucleotide alpha hydrolases-like"/>
    <property type="match status" value="2"/>
</dbReference>
<dbReference type="Proteomes" id="UP001500984">
    <property type="component" value="Unassembled WGS sequence"/>
</dbReference>
<feature type="domain" description="UspA" evidence="2">
    <location>
        <begin position="181"/>
        <end position="320"/>
    </location>
</feature>
<keyword evidence="4" id="KW-1185">Reference proteome</keyword>
<comment type="caution">
    <text evidence="3">The sequence shown here is derived from an EMBL/GenBank/DDBJ whole genome shotgun (WGS) entry which is preliminary data.</text>
</comment>
<dbReference type="PANTHER" id="PTHR31964">
    <property type="entry name" value="ADENINE NUCLEOTIDE ALPHA HYDROLASES-LIKE SUPERFAMILY PROTEIN"/>
    <property type="match status" value="1"/>
</dbReference>
<dbReference type="InterPro" id="IPR006016">
    <property type="entry name" value="UspA"/>
</dbReference>
<feature type="domain" description="UspA" evidence="2">
    <location>
        <begin position="23"/>
        <end position="158"/>
    </location>
</feature>
<dbReference type="Gene3D" id="3.40.50.620">
    <property type="entry name" value="HUPs"/>
    <property type="match status" value="2"/>
</dbReference>
<dbReference type="InterPro" id="IPR014729">
    <property type="entry name" value="Rossmann-like_a/b/a_fold"/>
</dbReference>
<dbReference type="PANTHER" id="PTHR31964:SF113">
    <property type="entry name" value="USPA DOMAIN-CONTAINING PROTEIN"/>
    <property type="match status" value="1"/>
</dbReference>
<dbReference type="Pfam" id="PF00582">
    <property type="entry name" value="Usp"/>
    <property type="match status" value="2"/>
</dbReference>
<dbReference type="InterPro" id="IPR006015">
    <property type="entry name" value="Universal_stress_UspA"/>
</dbReference>
<gene>
    <name evidence="3" type="ORF">GCM10009823_14730</name>
</gene>
<name>A0ABN2WLX2_9MICO</name>
<dbReference type="RefSeq" id="WP_344336629.1">
    <property type="nucleotide sequence ID" value="NZ_BAAAPZ010000004.1"/>
</dbReference>
<evidence type="ECO:0000313" key="4">
    <source>
        <dbReference type="Proteomes" id="UP001500984"/>
    </source>
</evidence>
<organism evidence="3 4">
    <name type="scientific">Brevibacterium salitolerans</name>
    <dbReference type="NCBI Taxonomy" id="1403566"/>
    <lineage>
        <taxon>Bacteria</taxon>
        <taxon>Bacillati</taxon>
        <taxon>Actinomycetota</taxon>
        <taxon>Actinomycetes</taxon>
        <taxon>Micrococcales</taxon>
        <taxon>Brevibacteriaceae</taxon>
        <taxon>Brevibacterium</taxon>
    </lineage>
</organism>
<evidence type="ECO:0000256" key="1">
    <source>
        <dbReference type="ARBA" id="ARBA00008791"/>
    </source>
</evidence>
<evidence type="ECO:0000259" key="2">
    <source>
        <dbReference type="Pfam" id="PF00582"/>
    </source>
</evidence>
<dbReference type="PRINTS" id="PR01438">
    <property type="entry name" value="UNVRSLSTRESS"/>
</dbReference>
<dbReference type="EMBL" id="BAAAPZ010000004">
    <property type="protein sequence ID" value="GAA2095240.1"/>
    <property type="molecule type" value="Genomic_DNA"/>
</dbReference>
<proteinExistence type="inferred from homology"/>
<comment type="similarity">
    <text evidence="1">Belongs to the universal stress protein A family.</text>
</comment>